<comment type="caution">
    <text evidence="1">The sequence shown here is derived from an EMBL/GenBank/DDBJ whole genome shotgun (WGS) entry which is preliminary data.</text>
</comment>
<organism evidence="1 2">
    <name type="scientific">Acanthoscelides obtectus</name>
    <name type="common">Bean weevil</name>
    <name type="synonym">Bruchus obtectus</name>
    <dbReference type="NCBI Taxonomy" id="200917"/>
    <lineage>
        <taxon>Eukaryota</taxon>
        <taxon>Metazoa</taxon>
        <taxon>Ecdysozoa</taxon>
        <taxon>Arthropoda</taxon>
        <taxon>Hexapoda</taxon>
        <taxon>Insecta</taxon>
        <taxon>Pterygota</taxon>
        <taxon>Neoptera</taxon>
        <taxon>Endopterygota</taxon>
        <taxon>Coleoptera</taxon>
        <taxon>Polyphaga</taxon>
        <taxon>Cucujiformia</taxon>
        <taxon>Chrysomeloidea</taxon>
        <taxon>Chrysomelidae</taxon>
        <taxon>Bruchinae</taxon>
        <taxon>Bruchini</taxon>
        <taxon>Acanthoscelides</taxon>
    </lineage>
</organism>
<evidence type="ECO:0000313" key="1">
    <source>
        <dbReference type="EMBL" id="CAH1987640.1"/>
    </source>
</evidence>
<name>A0A9P0PKI8_ACAOB</name>
<accession>A0A9P0PKI8</accession>
<evidence type="ECO:0000313" key="2">
    <source>
        <dbReference type="Proteomes" id="UP001152888"/>
    </source>
</evidence>
<protein>
    <submittedName>
        <fullName evidence="1">Uncharacterized protein</fullName>
    </submittedName>
</protein>
<dbReference type="AlphaFoldDB" id="A0A9P0PKI8"/>
<dbReference type="OrthoDB" id="7490353at2759"/>
<gene>
    <name evidence="1" type="ORF">ACAOBT_LOCUS17966</name>
</gene>
<dbReference type="EMBL" id="CAKOFQ010007022">
    <property type="protein sequence ID" value="CAH1987640.1"/>
    <property type="molecule type" value="Genomic_DNA"/>
</dbReference>
<keyword evidence="2" id="KW-1185">Reference proteome</keyword>
<sequence length="125" mass="14886">MEKFKKTHAIRRDCDRKTVKQFLQDWRILQYLRREVLINLDFELLFPDKALSLYLSWDNVLEKIVELRGIKGSHSDSVVKGNFFDVSFTTHPNRFIISNHINKFEFSRWQTSCTAEAVKLFDTTN</sequence>
<dbReference type="Proteomes" id="UP001152888">
    <property type="component" value="Unassembled WGS sequence"/>
</dbReference>
<reference evidence="1" key="1">
    <citation type="submission" date="2022-03" db="EMBL/GenBank/DDBJ databases">
        <authorList>
            <person name="Sayadi A."/>
        </authorList>
    </citation>
    <scope>NUCLEOTIDE SEQUENCE</scope>
</reference>
<proteinExistence type="predicted"/>